<proteinExistence type="predicted"/>
<feature type="region of interest" description="Disordered" evidence="1">
    <location>
        <begin position="25"/>
        <end position="47"/>
    </location>
</feature>
<dbReference type="OMA" id="RRRRMCI"/>
<dbReference type="OrthoDB" id="298252at2759"/>
<dbReference type="GeneID" id="5039487"/>
<evidence type="ECO:0000313" key="3">
    <source>
        <dbReference type="Proteomes" id="UP000000600"/>
    </source>
</evidence>
<reference evidence="2 3" key="1">
    <citation type="journal article" date="2006" name="Nature">
        <title>Global trends of whole-genome duplications revealed by the ciliate Paramecium tetraurelia.</title>
        <authorList>
            <consortium name="Genoscope"/>
            <person name="Aury J.-M."/>
            <person name="Jaillon O."/>
            <person name="Duret L."/>
            <person name="Noel B."/>
            <person name="Jubin C."/>
            <person name="Porcel B.M."/>
            <person name="Segurens B."/>
            <person name="Daubin V."/>
            <person name="Anthouard V."/>
            <person name="Aiach N."/>
            <person name="Arnaiz O."/>
            <person name="Billaut A."/>
            <person name="Beisson J."/>
            <person name="Blanc I."/>
            <person name="Bouhouche K."/>
            <person name="Camara F."/>
            <person name="Duharcourt S."/>
            <person name="Guigo R."/>
            <person name="Gogendeau D."/>
            <person name="Katinka M."/>
            <person name="Keller A.-M."/>
            <person name="Kissmehl R."/>
            <person name="Klotz C."/>
            <person name="Koll F."/>
            <person name="Le Moue A."/>
            <person name="Lepere C."/>
            <person name="Malinsky S."/>
            <person name="Nowacki M."/>
            <person name="Nowak J.K."/>
            <person name="Plattner H."/>
            <person name="Poulain J."/>
            <person name="Ruiz F."/>
            <person name="Serrano V."/>
            <person name="Zagulski M."/>
            <person name="Dessen P."/>
            <person name="Betermier M."/>
            <person name="Weissenbach J."/>
            <person name="Scarpelli C."/>
            <person name="Schachter V."/>
            <person name="Sperling L."/>
            <person name="Meyer E."/>
            <person name="Cohen J."/>
            <person name="Wincker P."/>
        </authorList>
    </citation>
    <scope>NUCLEOTIDE SEQUENCE [LARGE SCALE GENOMIC DNA]</scope>
    <source>
        <strain evidence="2 3">Stock d4-2</strain>
    </source>
</reference>
<dbReference type="KEGG" id="ptm:GSPATT00019997001"/>
<dbReference type="AlphaFoldDB" id="A0DTE9"/>
<evidence type="ECO:0000256" key="1">
    <source>
        <dbReference type="SAM" id="MobiDB-lite"/>
    </source>
</evidence>
<accession>A0DTE9</accession>
<dbReference type="InParanoid" id="A0DTE9"/>
<dbReference type="EMBL" id="CT868574">
    <property type="protein sequence ID" value="CAK86316.1"/>
    <property type="molecule type" value="Genomic_DNA"/>
</dbReference>
<dbReference type="Proteomes" id="UP000000600">
    <property type="component" value="Unassembled WGS sequence"/>
</dbReference>
<name>A0DTE9_PARTE</name>
<dbReference type="RefSeq" id="XP_001453713.1">
    <property type="nucleotide sequence ID" value="XM_001453676.1"/>
</dbReference>
<gene>
    <name evidence="2" type="ORF">GSPATT00019997001</name>
</gene>
<dbReference type="HOGENOM" id="CLU_843224_0_0_1"/>
<evidence type="ECO:0000313" key="2">
    <source>
        <dbReference type="EMBL" id="CAK86316.1"/>
    </source>
</evidence>
<keyword evidence="3" id="KW-1185">Reference proteome</keyword>
<organism evidence="2 3">
    <name type="scientific">Paramecium tetraurelia</name>
    <dbReference type="NCBI Taxonomy" id="5888"/>
    <lineage>
        <taxon>Eukaryota</taxon>
        <taxon>Sar</taxon>
        <taxon>Alveolata</taxon>
        <taxon>Ciliophora</taxon>
        <taxon>Intramacronucleata</taxon>
        <taxon>Oligohymenophorea</taxon>
        <taxon>Peniculida</taxon>
        <taxon>Parameciidae</taxon>
        <taxon>Paramecium</taxon>
    </lineage>
</organism>
<sequence>MKINCQIILLIQLIKYTQTPNFYPRSQISRRRKNKEYSKAKKKSTLVRTRRTKKKKQKLTMRNGQIKGIAQGGKGRITKTQGDLDKKTLAKNNGEILQKFLTSSLKYSNYREQQHTMNLLKMAFYKVPTQKVKIIHATYELLTSQDNILRQKKDKLRSYLQFNLQSMELFQFLDRQQRNNEKILSLFIGHLDKQKIKITEVKEILILRALGMAFIKNSHFSCEVTGTFVRILIQLANNSEIIKFIYALCYCIKLVKQKYWKTQKVLKEDDNGLGMNSYNMKCDDPSCPNALNSQNFEEVKEMKNVFCPIIKTRLQKFAKIDNHCMKTTKK</sequence>
<protein>
    <submittedName>
        <fullName evidence="2">Uncharacterized protein</fullName>
    </submittedName>
</protein>
<feature type="compositionally biased region" description="Basic residues" evidence="1">
    <location>
        <begin position="28"/>
        <end position="47"/>
    </location>
</feature>